<gene>
    <name evidence="2" type="ORF">BA062_25530</name>
</gene>
<reference evidence="2 3" key="1">
    <citation type="submission" date="2016-07" db="EMBL/GenBank/DDBJ databases">
        <title>Draft genome sequence of Prauserella sp. YIM 121212, isolated from alkaline soil.</title>
        <authorList>
            <person name="Ruckert C."/>
            <person name="Albersmeier A."/>
            <person name="Jiang C.-L."/>
            <person name="Jiang Y."/>
            <person name="Kalinowski J."/>
            <person name="Schneider O."/>
            <person name="Winkler A."/>
            <person name="Zotchev S.B."/>
        </authorList>
    </citation>
    <scope>NUCLEOTIDE SEQUENCE [LARGE SCALE GENOMIC DNA]</scope>
    <source>
        <strain evidence="2 3">YIM 121212</strain>
    </source>
</reference>
<proteinExistence type="predicted"/>
<name>A0A318LHY7_9PSEU</name>
<dbReference type="AlphaFoldDB" id="A0A318LHY7"/>
<organism evidence="2 3">
    <name type="scientific">Prauserella flavalba</name>
    <dbReference type="NCBI Taxonomy" id="1477506"/>
    <lineage>
        <taxon>Bacteria</taxon>
        <taxon>Bacillati</taxon>
        <taxon>Actinomycetota</taxon>
        <taxon>Actinomycetes</taxon>
        <taxon>Pseudonocardiales</taxon>
        <taxon>Pseudonocardiaceae</taxon>
        <taxon>Prauserella</taxon>
    </lineage>
</organism>
<comment type="caution">
    <text evidence="2">The sequence shown here is derived from an EMBL/GenBank/DDBJ whole genome shotgun (WGS) entry which is preliminary data.</text>
</comment>
<keyword evidence="3" id="KW-1185">Reference proteome</keyword>
<evidence type="ECO:0000256" key="1">
    <source>
        <dbReference type="SAM" id="MobiDB-lite"/>
    </source>
</evidence>
<sequence>MLTGIGLSVAVFLWRSLQLDIDVDAEDDLLTFTPRGVLWFGRAQRLDARCSTRSPRTLQRDGSSSTSPGSAGSTPPAPWCCAPCSTRPGTPAWRPGYGVFPRSHGD</sequence>
<feature type="compositionally biased region" description="Low complexity" evidence="1">
    <location>
        <begin position="62"/>
        <end position="74"/>
    </location>
</feature>
<dbReference type="Proteomes" id="UP000247892">
    <property type="component" value="Unassembled WGS sequence"/>
</dbReference>
<evidence type="ECO:0000313" key="2">
    <source>
        <dbReference type="EMBL" id="PXY25524.1"/>
    </source>
</evidence>
<protein>
    <submittedName>
        <fullName evidence="2">Uncharacterized protein</fullName>
    </submittedName>
</protein>
<dbReference type="EMBL" id="MASU01000012">
    <property type="protein sequence ID" value="PXY25524.1"/>
    <property type="molecule type" value="Genomic_DNA"/>
</dbReference>
<accession>A0A318LHY7</accession>
<feature type="compositionally biased region" description="Polar residues" evidence="1">
    <location>
        <begin position="51"/>
        <end position="61"/>
    </location>
</feature>
<evidence type="ECO:0000313" key="3">
    <source>
        <dbReference type="Proteomes" id="UP000247892"/>
    </source>
</evidence>
<feature type="region of interest" description="Disordered" evidence="1">
    <location>
        <begin position="51"/>
        <end position="78"/>
    </location>
</feature>